<evidence type="ECO:0000256" key="1">
    <source>
        <dbReference type="ARBA" id="ARBA00004202"/>
    </source>
</evidence>
<keyword evidence="7" id="KW-0472">Membrane</keyword>
<evidence type="ECO:0000256" key="6">
    <source>
        <dbReference type="ARBA" id="ARBA00022840"/>
    </source>
</evidence>
<dbReference type="InterPro" id="IPR050388">
    <property type="entry name" value="ABC_Ni/Peptide_Import"/>
</dbReference>
<keyword evidence="10" id="KW-1185">Reference proteome</keyword>
<dbReference type="PROSITE" id="PS50893">
    <property type="entry name" value="ABC_TRANSPORTER_2"/>
    <property type="match status" value="1"/>
</dbReference>
<evidence type="ECO:0000256" key="4">
    <source>
        <dbReference type="ARBA" id="ARBA00022475"/>
    </source>
</evidence>
<dbReference type="PANTHER" id="PTHR43297">
    <property type="entry name" value="OLIGOPEPTIDE TRANSPORT ATP-BINDING PROTEIN APPD"/>
    <property type="match status" value="1"/>
</dbReference>
<evidence type="ECO:0000256" key="2">
    <source>
        <dbReference type="ARBA" id="ARBA00005417"/>
    </source>
</evidence>
<evidence type="ECO:0000313" key="10">
    <source>
        <dbReference type="Proteomes" id="UP001595833"/>
    </source>
</evidence>
<feature type="domain" description="ABC transporter" evidence="8">
    <location>
        <begin position="5"/>
        <end position="244"/>
    </location>
</feature>
<dbReference type="InterPro" id="IPR027417">
    <property type="entry name" value="P-loop_NTPase"/>
</dbReference>
<dbReference type="InterPro" id="IPR013563">
    <property type="entry name" value="Oligopep_ABC_C"/>
</dbReference>
<protein>
    <submittedName>
        <fullName evidence="9">ABC transporter ATP-binding protein</fullName>
    </submittedName>
</protein>
<reference evidence="10" key="1">
    <citation type="journal article" date="2019" name="Int. J. Syst. Evol. Microbiol.">
        <title>The Global Catalogue of Microorganisms (GCM) 10K type strain sequencing project: providing services to taxonomists for standard genome sequencing and annotation.</title>
        <authorList>
            <consortium name="The Broad Institute Genomics Platform"/>
            <consortium name="The Broad Institute Genome Sequencing Center for Infectious Disease"/>
            <person name="Wu L."/>
            <person name="Ma J."/>
        </authorList>
    </citation>
    <scope>NUCLEOTIDE SEQUENCE [LARGE SCALE GENOMIC DNA]</scope>
    <source>
        <strain evidence="10">KCTC 12848</strain>
    </source>
</reference>
<evidence type="ECO:0000256" key="3">
    <source>
        <dbReference type="ARBA" id="ARBA00022448"/>
    </source>
</evidence>
<dbReference type="NCBIfam" id="TIGR01727">
    <property type="entry name" value="oligo_HPY"/>
    <property type="match status" value="1"/>
</dbReference>
<comment type="similarity">
    <text evidence="2">Belongs to the ABC transporter superfamily.</text>
</comment>
<dbReference type="InterPro" id="IPR003593">
    <property type="entry name" value="AAA+_ATPase"/>
</dbReference>
<organism evidence="9 10">
    <name type="scientific">Saccharothrix xinjiangensis</name>
    <dbReference type="NCBI Taxonomy" id="204798"/>
    <lineage>
        <taxon>Bacteria</taxon>
        <taxon>Bacillati</taxon>
        <taxon>Actinomycetota</taxon>
        <taxon>Actinomycetes</taxon>
        <taxon>Pseudonocardiales</taxon>
        <taxon>Pseudonocardiaceae</taxon>
        <taxon>Saccharothrix</taxon>
    </lineage>
</organism>
<evidence type="ECO:0000256" key="7">
    <source>
        <dbReference type="ARBA" id="ARBA00023136"/>
    </source>
</evidence>
<dbReference type="GO" id="GO:0005524">
    <property type="term" value="F:ATP binding"/>
    <property type="evidence" value="ECO:0007669"/>
    <property type="project" value="UniProtKB-KW"/>
</dbReference>
<dbReference type="Proteomes" id="UP001595833">
    <property type="component" value="Unassembled WGS sequence"/>
</dbReference>
<keyword evidence="4" id="KW-1003">Cell membrane</keyword>
<accession>A0ABV9XYB7</accession>
<dbReference type="SMART" id="SM00382">
    <property type="entry name" value="AAA"/>
    <property type="match status" value="1"/>
</dbReference>
<gene>
    <name evidence="9" type="ORF">ACFPFM_10550</name>
</gene>
<keyword evidence="6 9" id="KW-0067">ATP-binding</keyword>
<name>A0ABV9XYB7_9PSEU</name>
<comment type="caution">
    <text evidence="9">The sequence shown here is derived from an EMBL/GenBank/DDBJ whole genome shotgun (WGS) entry which is preliminary data.</text>
</comment>
<dbReference type="Gene3D" id="3.40.50.300">
    <property type="entry name" value="P-loop containing nucleotide triphosphate hydrolases"/>
    <property type="match status" value="1"/>
</dbReference>
<dbReference type="Pfam" id="PF00005">
    <property type="entry name" value="ABC_tran"/>
    <property type="match status" value="1"/>
</dbReference>
<dbReference type="EMBL" id="JBHSJB010000009">
    <property type="protein sequence ID" value="MFC5054197.1"/>
    <property type="molecule type" value="Genomic_DNA"/>
</dbReference>
<dbReference type="RefSeq" id="WP_344042744.1">
    <property type="nucleotide sequence ID" value="NZ_BAAAKE010000036.1"/>
</dbReference>
<evidence type="ECO:0000256" key="5">
    <source>
        <dbReference type="ARBA" id="ARBA00022741"/>
    </source>
</evidence>
<comment type="subcellular location">
    <subcellularLocation>
        <location evidence="1">Cell membrane</location>
        <topology evidence="1">Peripheral membrane protein</topology>
    </subcellularLocation>
</comment>
<keyword evidence="5" id="KW-0547">Nucleotide-binding</keyword>
<dbReference type="CDD" id="cd03257">
    <property type="entry name" value="ABC_NikE_OppD_transporters"/>
    <property type="match status" value="1"/>
</dbReference>
<dbReference type="SUPFAM" id="SSF52540">
    <property type="entry name" value="P-loop containing nucleoside triphosphate hydrolases"/>
    <property type="match status" value="1"/>
</dbReference>
<evidence type="ECO:0000259" key="8">
    <source>
        <dbReference type="PROSITE" id="PS50893"/>
    </source>
</evidence>
<evidence type="ECO:0000313" key="9">
    <source>
        <dbReference type="EMBL" id="MFC5054197.1"/>
    </source>
</evidence>
<dbReference type="InterPro" id="IPR003439">
    <property type="entry name" value="ABC_transporter-like_ATP-bd"/>
</dbReference>
<dbReference type="Pfam" id="PF08352">
    <property type="entry name" value="oligo_HPY"/>
    <property type="match status" value="1"/>
</dbReference>
<sequence>MSHALEVSGLEVVYPNGAHALRGLDLSVPRGAVTALVGESGCGKSTVALAVLGLLPRRAGVRGSIRVAGAEVVGASPEELRAVRGKAVGLVPQDPVSACDPLRRVGHHVAESWRVHGEPGPPGGAAELVGRLGITDAHARLRQRPHQWSGGMLHRATIAAAVAHRPPLLVADEPTGSLDADHARTALDVLRSAADAVLLISHDLGVVREHADQVAIIYAGRVVETGVAREVLSRPAHPYTRALVAAIPTPGGGLPTPLPGAPPRATEDLAGCAFAARCPLADHRCAEQPPLVAGVACWAVDR</sequence>
<keyword evidence="3" id="KW-0813">Transport</keyword>
<proteinExistence type="inferred from homology"/>
<dbReference type="PANTHER" id="PTHR43297:SF2">
    <property type="entry name" value="DIPEPTIDE TRANSPORT ATP-BINDING PROTEIN DPPD"/>
    <property type="match status" value="1"/>
</dbReference>